<dbReference type="WBParaSite" id="mrna-Wban_05511">
    <property type="protein sequence ID" value="mrna-Wban_05511"/>
    <property type="gene ID" value="Wban_05511"/>
</dbReference>
<reference evidence="1" key="2">
    <citation type="journal article" date="2016" name="Mol. Ecol.">
        <title>Population genomics of the filarial nematode parasite Wuchereria bancrofti from mosquitoes.</title>
        <authorList>
            <person name="Small S.T."/>
            <person name="Reimer L.J."/>
            <person name="Tisch D.J."/>
            <person name="King C.L."/>
            <person name="Christensen B.M."/>
            <person name="Siba P.M."/>
            <person name="Kazura J.W."/>
            <person name="Serre D."/>
            <person name="Zimmerman P.A."/>
        </authorList>
    </citation>
    <scope>NUCLEOTIDE SEQUENCE</scope>
    <source>
        <strain evidence="1">pt0022</strain>
    </source>
</reference>
<name>A0AAF5PTX6_WUCBA</name>
<sequence length="110" mass="12455">MALYLPLTRIMMITNQITANMSLPKEDLQLITSDDGNSNDFFSFAIPQICYIPTKTVQILFAFRFLISKPPEALLSILAVHKLWQSSLANSLCQFELMIVHFSLGHPHMA</sequence>
<dbReference type="AlphaFoldDB" id="A0AAF5PTX6"/>
<protein>
    <submittedName>
        <fullName evidence="2">Uncharacterized protein</fullName>
    </submittedName>
</protein>
<proteinExistence type="predicted"/>
<dbReference type="Proteomes" id="UP000093561">
    <property type="component" value="Unassembled WGS sequence"/>
</dbReference>
<reference evidence="2" key="3">
    <citation type="submission" date="2024-02" db="UniProtKB">
        <authorList>
            <consortium name="WormBaseParasite"/>
        </authorList>
    </citation>
    <scope>IDENTIFICATION</scope>
    <source>
        <strain evidence="2">pt0022</strain>
    </source>
</reference>
<reference evidence="1" key="1">
    <citation type="submission" date="2015-03" db="EMBL/GenBank/DDBJ databases">
        <title>Wuchereria bancrofti Genome Sequencing Papua New Guinea Strain.</title>
        <authorList>
            <person name="Small S.T."/>
            <person name="Serre D."/>
            <person name="Zimmerman P.A."/>
        </authorList>
    </citation>
    <scope>NUCLEOTIDE SEQUENCE [LARGE SCALE GENOMIC DNA]</scope>
    <source>
        <strain evidence="1">pt0022</strain>
    </source>
</reference>
<evidence type="ECO:0000313" key="1">
    <source>
        <dbReference type="Proteomes" id="UP000093561"/>
    </source>
</evidence>
<evidence type="ECO:0000313" key="2">
    <source>
        <dbReference type="WBParaSite" id="mrna-Wban_05511"/>
    </source>
</evidence>
<organism evidence="1 2">
    <name type="scientific">Wuchereria bancrofti</name>
    <dbReference type="NCBI Taxonomy" id="6293"/>
    <lineage>
        <taxon>Eukaryota</taxon>
        <taxon>Metazoa</taxon>
        <taxon>Ecdysozoa</taxon>
        <taxon>Nematoda</taxon>
        <taxon>Chromadorea</taxon>
        <taxon>Rhabditida</taxon>
        <taxon>Spirurina</taxon>
        <taxon>Spiruromorpha</taxon>
        <taxon>Filarioidea</taxon>
        <taxon>Onchocercidae</taxon>
        <taxon>Wuchereria</taxon>
    </lineage>
</organism>
<accession>A0AAF5PTX6</accession>